<evidence type="ECO:0000313" key="4">
    <source>
        <dbReference type="Proteomes" id="UP001204833"/>
    </source>
</evidence>
<organism evidence="3 4">
    <name type="scientific">Candida theae</name>
    <dbReference type="NCBI Taxonomy" id="1198502"/>
    <lineage>
        <taxon>Eukaryota</taxon>
        <taxon>Fungi</taxon>
        <taxon>Dikarya</taxon>
        <taxon>Ascomycota</taxon>
        <taxon>Saccharomycotina</taxon>
        <taxon>Pichiomycetes</taxon>
        <taxon>Debaryomycetaceae</taxon>
        <taxon>Candida/Lodderomyces clade</taxon>
        <taxon>Candida</taxon>
    </lineage>
</organism>
<feature type="region of interest" description="Disordered" evidence="2">
    <location>
        <begin position="521"/>
        <end position="662"/>
    </location>
</feature>
<feature type="compositionally biased region" description="Basic and acidic residues" evidence="2">
    <location>
        <begin position="634"/>
        <end position="645"/>
    </location>
</feature>
<accession>A0AAD5BER2</accession>
<feature type="compositionally biased region" description="Basic and acidic residues" evidence="2">
    <location>
        <begin position="534"/>
        <end position="558"/>
    </location>
</feature>
<dbReference type="Pfam" id="PF06218">
    <property type="entry name" value="NPR2"/>
    <property type="match status" value="1"/>
</dbReference>
<dbReference type="GO" id="GO:1904262">
    <property type="term" value="P:negative regulation of TORC1 signaling"/>
    <property type="evidence" value="ECO:0007669"/>
    <property type="project" value="TreeGrafter"/>
</dbReference>
<dbReference type="PANTHER" id="PTHR12991">
    <property type="entry name" value="NITROGEN PERMEASE REGULATOR 2/TUMOR SUPPRESSOR CANDIDATE 4"/>
    <property type="match status" value="1"/>
</dbReference>
<feature type="compositionally biased region" description="Low complexity" evidence="2">
    <location>
        <begin position="559"/>
        <end position="575"/>
    </location>
</feature>
<evidence type="ECO:0000256" key="1">
    <source>
        <dbReference type="ARBA" id="ARBA00008433"/>
    </source>
</evidence>
<dbReference type="EMBL" id="JAIHNG010000118">
    <property type="protein sequence ID" value="KAI5958324.1"/>
    <property type="molecule type" value="Genomic_DNA"/>
</dbReference>
<comment type="caution">
    <text evidence="3">The sequence shown here is derived from an EMBL/GenBank/DDBJ whole genome shotgun (WGS) entry which is preliminary data.</text>
</comment>
<protein>
    <submittedName>
        <fullName evidence="3">NPR2</fullName>
    </submittedName>
</protein>
<name>A0AAD5BER2_9ASCO</name>
<keyword evidence="4" id="KW-1185">Reference proteome</keyword>
<evidence type="ECO:0000256" key="2">
    <source>
        <dbReference type="SAM" id="MobiDB-lite"/>
    </source>
</evidence>
<reference evidence="3 4" key="1">
    <citation type="journal article" date="2022" name="DNA Res.">
        <title>Genome analysis of five recently described species of the CUG-Ser clade uncovers Candida theae as a new hybrid lineage with pathogenic potential in the Candida parapsilosis species complex.</title>
        <authorList>
            <person name="Mixao V."/>
            <person name="Del Olmo V."/>
            <person name="Hegedusova E."/>
            <person name="Saus E."/>
            <person name="Pryszcz L."/>
            <person name="Cillingova A."/>
            <person name="Nosek J."/>
            <person name="Gabaldon T."/>
        </authorList>
    </citation>
    <scope>NUCLEOTIDE SEQUENCE [LARGE SCALE GENOMIC DNA]</scope>
    <source>
        <strain evidence="3 4">CBS 12239</strain>
    </source>
</reference>
<feature type="compositionally biased region" description="Acidic residues" evidence="2">
    <location>
        <begin position="595"/>
        <end position="608"/>
    </location>
</feature>
<gene>
    <name evidence="3" type="ORF">KGF57_002680</name>
</gene>
<proteinExistence type="inferred from homology"/>
<dbReference type="PANTHER" id="PTHR12991:SF10">
    <property type="entry name" value="GATOR COMPLEX PROTEIN NPRL2"/>
    <property type="match status" value="1"/>
</dbReference>
<feature type="region of interest" description="Disordered" evidence="2">
    <location>
        <begin position="363"/>
        <end position="416"/>
    </location>
</feature>
<dbReference type="GO" id="GO:1990130">
    <property type="term" value="C:GATOR1 complex"/>
    <property type="evidence" value="ECO:0007669"/>
    <property type="project" value="TreeGrafter"/>
</dbReference>
<dbReference type="GO" id="GO:0010508">
    <property type="term" value="P:positive regulation of autophagy"/>
    <property type="evidence" value="ECO:0007669"/>
    <property type="project" value="TreeGrafter"/>
</dbReference>
<feature type="compositionally biased region" description="Acidic residues" evidence="2">
    <location>
        <begin position="646"/>
        <end position="662"/>
    </location>
</feature>
<dbReference type="GO" id="GO:0005096">
    <property type="term" value="F:GTPase activator activity"/>
    <property type="evidence" value="ECO:0007669"/>
    <property type="project" value="TreeGrafter"/>
</dbReference>
<dbReference type="Proteomes" id="UP001204833">
    <property type="component" value="Unassembled WGS sequence"/>
</dbReference>
<comment type="similarity">
    <text evidence="1">Belongs to the NPR2 family.</text>
</comment>
<dbReference type="AlphaFoldDB" id="A0AAD5BER2"/>
<dbReference type="RefSeq" id="XP_051608915.1">
    <property type="nucleotide sequence ID" value="XM_051752019.1"/>
</dbReference>
<dbReference type="GO" id="GO:0005774">
    <property type="term" value="C:vacuolar membrane"/>
    <property type="evidence" value="ECO:0007669"/>
    <property type="project" value="TreeGrafter"/>
</dbReference>
<dbReference type="InterPro" id="IPR009348">
    <property type="entry name" value="NPR2-like"/>
</dbReference>
<evidence type="ECO:0000313" key="3">
    <source>
        <dbReference type="EMBL" id="KAI5958324.1"/>
    </source>
</evidence>
<dbReference type="GeneID" id="76150739"/>
<sequence>MSDGFIPIVSIFYAVFHPTEGTKIVHQFPENLISTNASIANGGSEEDDEELSTGLFNFDTVKNYVIPKPQLCNQLLSFKINNYKLIGYPVNMVNDHYARNSFNFNFCFVFNYELGDVSPYEPAIKRMGQMFQVLEEQNLILSKLDKDNSFYKDGKSGVQEIMESTLKIDDLELYASGSGSKLPAGSAPLAATSAENDASVNAPGHSKTKRIALSSIESLIQQIYQDLNNYSECCIPLDSSNSVDIKLFPLLPPPINLKAFQIPIATVKLKSLVDLNWDPTMVKILPYIDGINSVKRISKLADANYLVTKQCIQHLMHYNCIELIDVFQFSNIYAPTNNIGDFLKSDARMAEQCQAYVVTNGSASDSMRTSSFNNTPAQNSPKPINEGDSSGSSTSPQTFNFRRSMPSGGSTSPFMKSQNFLSRSPKSFFAQYSNVKVPTKTSLFHLYRSLNQGQTVKEWYVQHKHLLENIDIRRFINFGVLRGIIYRVYSYPVLNAVTRSIESGDLLQPEHILKNMKRRIKQKEHRSKSMVMHKGGETDESLLRTRVHEQTLKTDTNRRVSFSSVDDRSQQSQSVIKSQNQLDQSRRHWSIMSEVVEEESDSSSEESDIGSNSRRISENSRRSHRTSSSIGSDKIIDRVDDRDREGEEDTGGSDDEDDDEEEEEQMIYLIKMLKGFQHFDSICTELQKSRTEVEKMIEKLGSFSVVNC</sequence>